<gene>
    <name evidence="3" type="primary">MTM0015</name>
    <name evidence="3" type="ORF">VaNZ11_005590</name>
</gene>
<sequence>MEDKKRRHRGAGCVEAVLENAALLVTFSCVVEVFSHIGKCLRSTVCATLGQSKVAELAHAHILSSLQQFTDYPCQTSSAMQLWHLIGRPMQVLAFHLRAPLPELPRLIAPCCALVFAVAWAFWRLMFGRSLSYRAIMSYLAVMALNDTIIPSAVLFIAPNRLTTHSHHILPDLYTGPLLAAFLWLPARFVMFYSSITVLAVAISCLALSQGATSPEPQQLQHLLRSSIAAGLLSCLYATARTQIWSAISLGLSNWSAMSRRIIAAQRVRCCCCRPAESCGELPQQQRLCQPAETEPKSGQYDTPLSEASAAPSPGRSSHATKGGGVAVGAAARQSQPQSVHNPARSGGTEGLPGEVSGTAGGGSGAAVSPSTAAANVDVLLGPEPQPLRLVSEGARGRLGLMAGRADRRRWSRSECRQGPVLQRESGRPDCLEAQSAAIISGDELMSISSSHSSSSSRVPLRSEVPCTQPWRAPAAVPCALAPDIAAPAAEDALRRSSCSSAASCYRGGTTCDCCCSHWRGRFRCRCGPTTAVAALASSSGPAAPSGPVSADLAAQVHQHVPELRVRRIKPPHLEGHANILAYERGFMDPDSDLDLDLDWWLWEGSAQTPHGSTPRWHHQHQHQQQQQQQQSPAGAATSEAGAMAGGLRDGIQSAHLCCPGPVLCKGGGGGGVPATTAPQIIGAATPPPLPPLPPPLGLLNGQDPSMPPPPGAGRCSPGGQWGRGCRGVSSDGSDTAAASTVAGCCDRCERDGRCRGGAGSAATSWELSPLDFARSLMAAAAECEYVGAMALRRVVIQVPEQMASSTNLLYGWPEVMREELAKRHPGWHLLNACVRRENRDVRTEEQPEQLPQPGHEAVRGQ</sequence>
<keyword evidence="2" id="KW-0472">Membrane</keyword>
<feature type="transmembrane region" description="Helical" evidence="2">
    <location>
        <begin position="104"/>
        <end position="123"/>
    </location>
</feature>
<feature type="compositionally biased region" description="Low complexity" evidence="1">
    <location>
        <begin position="623"/>
        <end position="642"/>
    </location>
</feature>
<feature type="transmembrane region" description="Helical" evidence="2">
    <location>
        <begin position="135"/>
        <end position="157"/>
    </location>
</feature>
<feature type="region of interest" description="Disordered" evidence="1">
    <location>
        <begin position="404"/>
        <end position="429"/>
    </location>
</feature>
<feature type="transmembrane region" description="Helical" evidence="2">
    <location>
        <begin position="191"/>
        <end position="211"/>
    </location>
</feature>
<feature type="region of interest" description="Disordered" evidence="1">
    <location>
        <begin position="841"/>
        <end position="862"/>
    </location>
</feature>
<keyword evidence="2" id="KW-0812">Transmembrane</keyword>
<evidence type="ECO:0000313" key="3">
    <source>
        <dbReference type="EMBL" id="GLI62860.1"/>
    </source>
</evidence>
<dbReference type="Proteomes" id="UP001165090">
    <property type="component" value="Unassembled WGS sequence"/>
</dbReference>
<feature type="transmembrane region" description="Helical" evidence="2">
    <location>
        <begin position="169"/>
        <end position="185"/>
    </location>
</feature>
<keyword evidence="4" id="KW-1185">Reference proteome</keyword>
<dbReference type="EMBL" id="BSDZ01000014">
    <property type="protein sequence ID" value="GLI62860.1"/>
    <property type="molecule type" value="Genomic_DNA"/>
</dbReference>
<name>A0ABQ5RZ41_9CHLO</name>
<protein>
    <submittedName>
        <fullName evidence="3">Uncharacterized protein</fullName>
    </submittedName>
</protein>
<evidence type="ECO:0000256" key="1">
    <source>
        <dbReference type="SAM" id="MobiDB-lite"/>
    </source>
</evidence>
<evidence type="ECO:0000256" key="2">
    <source>
        <dbReference type="SAM" id="Phobius"/>
    </source>
</evidence>
<feature type="region of interest" description="Disordered" evidence="1">
    <location>
        <begin position="609"/>
        <end position="642"/>
    </location>
</feature>
<feature type="region of interest" description="Disordered" evidence="1">
    <location>
        <begin position="293"/>
        <end position="370"/>
    </location>
</feature>
<reference evidence="3 4" key="1">
    <citation type="journal article" date="2023" name="IScience">
        <title>Expanded male sex-determining region conserved during the evolution of homothallism in the green alga Volvox.</title>
        <authorList>
            <person name="Yamamoto K."/>
            <person name="Matsuzaki R."/>
            <person name="Mahakham W."/>
            <person name="Heman W."/>
            <person name="Sekimoto H."/>
            <person name="Kawachi M."/>
            <person name="Minakuchi Y."/>
            <person name="Toyoda A."/>
            <person name="Nozaki H."/>
        </authorList>
    </citation>
    <scope>NUCLEOTIDE SEQUENCE [LARGE SCALE GENOMIC DNA]</scope>
    <source>
        <strain evidence="3 4">NIES-4468</strain>
    </source>
</reference>
<proteinExistence type="predicted"/>
<evidence type="ECO:0000313" key="4">
    <source>
        <dbReference type="Proteomes" id="UP001165090"/>
    </source>
</evidence>
<accession>A0ABQ5RZ41</accession>
<keyword evidence="2" id="KW-1133">Transmembrane helix</keyword>
<comment type="caution">
    <text evidence="3">The sequence shown here is derived from an EMBL/GenBank/DDBJ whole genome shotgun (WGS) entry which is preliminary data.</text>
</comment>
<organism evidence="3 4">
    <name type="scientific">Volvox africanus</name>
    <dbReference type="NCBI Taxonomy" id="51714"/>
    <lineage>
        <taxon>Eukaryota</taxon>
        <taxon>Viridiplantae</taxon>
        <taxon>Chlorophyta</taxon>
        <taxon>core chlorophytes</taxon>
        <taxon>Chlorophyceae</taxon>
        <taxon>CS clade</taxon>
        <taxon>Chlamydomonadales</taxon>
        <taxon>Volvocaceae</taxon>
        <taxon>Volvox</taxon>
    </lineage>
</organism>